<dbReference type="InterPro" id="IPR000679">
    <property type="entry name" value="Znf_GATA"/>
</dbReference>
<dbReference type="InterPro" id="IPR013088">
    <property type="entry name" value="Znf_NHR/GATA"/>
</dbReference>
<evidence type="ECO:0000256" key="1">
    <source>
        <dbReference type="PROSITE-ProRule" id="PRU00094"/>
    </source>
</evidence>
<sequence length="466" mass="50720">MSNEKQPQYWEATAPAIEAQSSSQAKSPPDRPHDVNYSPSQSLPQVPDSAQPPNGSHPSPSVTSTYSSMMLPPLRMSHDARNSVPSPLSSGHPQMYSLRPPPHNDSPNQMQPEFYYTYPVPYPLRPPAYNGHMPTHSGSSSNGPPEIFTPVSANINSYGFSYSGQGTIQPSLFSPWQGQDRRQPDAPSSNFGTSGERKGSRGSSTTTGERWDRPSPNHGGTASPLTERSTSVDEKDPKEIRYTTDAEVKQTSQMKRQCFNCTSRNPPSWRKSVLHPGKILCNKCGIFERTHHRPRPPQNDDQKLRKASTLSNSIHRREAPPSIPMSASLTYPPMYPSPDPLLAPAGYLRRSATHQPTLESPQPSPLNNAIISPNLSSAGDSNAMSGGATRHYGHQHSASSPYAQAYASRRGYVPTARGMMSSPSMIPSAFSGAMEPVMTPTAGHNQLESQPHAVNGERQHQQGQGG</sequence>
<dbReference type="Gene3D" id="3.30.50.10">
    <property type="entry name" value="Erythroid Transcription Factor GATA-1, subunit A"/>
    <property type="match status" value="1"/>
</dbReference>
<feature type="region of interest" description="Disordered" evidence="2">
    <location>
        <begin position="1"/>
        <end position="114"/>
    </location>
</feature>
<proteinExistence type="predicted"/>
<evidence type="ECO:0000313" key="5">
    <source>
        <dbReference type="Proteomes" id="UP000054399"/>
    </source>
</evidence>
<keyword evidence="1" id="KW-0479">Metal-binding</keyword>
<feature type="region of interest" description="Disordered" evidence="2">
    <location>
        <begin position="292"/>
        <end position="327"/>
    </location>
</feature>
<evidence type="ECO:0000313" key="4">
    <source>
        <dbReference type="EMBL" id="KAL0250760.1"/>
    </source>
</evidence>
<dbReference type="CDD" id="cd00202">
    <property type="entry name" value="ZnF_GATA"/>
    <property type="match status" value="1"/>
</dbReference>
<feature type="region of interest" description="Disordered" evidence="2">
    <location>
        <begin position="435"/>
        <end position="466"/>
    </location>
</feature>
<dbReference type="EMBL" id="ATAM02000004">
    <property type="protein sequence ID" value="KAL0250760.1"/>
    <property type="molecule type" value="Genomic_DNA"/>
</dbReference>
<evidence type="ECO:0000256" key="2">
    <source>
        <dbReference type="SAM" id="MobiDB-lite"/>
    </source>
</evidence>
<reference evidence="4" key="2">
    <citation type="submission" date="2024-01" db="EMBL/GenBank/DDBJ databases">
        <title>Comparative genomics of Cryptococcus and Kwoniella reveals pathogenesis evolution and contrasting modes of karyotype evolution via chromosome fusion or intercentromeric recombination.</title>
        <authorList>
            <person name="Coelho M.A."/>
            <person name="David-Palma M."/>
            <person name="Shea T."/>
            <person name="Bowers K."/>
            <person name="Mcginley-Smith S."/>
            <person name="Mohammad A.W."/>
            <person name="Gnirke A."/>
            <person name="Yurkov A.M."/>
            <person name="Nowrousian M."/>
            <person name="Sun S."/>
            <person name="Cuomo C.A."/>
            <person name="Heitman J."/>
        </authorList>
    </citation>
    <scope>NUCLEOTIDE SEQUENCE</scope>
    <source>
        <strain evidence="4">IND107</strain>
    </source>
</reference>
<reference evidence="4" key="1">
    <citation type="submission" date="2015-01" db="EMBL/GenBank/DDBJ databases">
        <authorList>
            <consortium name="The Broad Institute Genomics Platform"/>
            <person name="Cuomo C."/>
            <person name="Litvintseva A."/>
            <person name="Chen Y."/>
            <person name="Heitman J."/>
            <person name="Sun S."/>
            <person name="Springer D."/>
            <person name="Dromer F."/>
            <person name="Young S."/>
            <person name="Zeng Q."/>
            <person name="Gargeya S."/>
            <person name="Abouelleil A."/>
            <person name="Alvarado L."/>
            <person name="Chapman S.B."/>
            <person name="Gainer-Dewar J."/>
            <person name="Goldberg J."/>
            <person name="Griggs A."/>
            <person name="Gujja S."/>
            <person name="Hansen M."/>
            <person name="Howarth C."/>
            <person name="Imamovic A."/>
            <person name="Larimer J."/>
            <person name="Murphy C."/>
            <person name="Naylor J."/>
            <person name="Pearson M."/>
            <person name="Priest M."/>
            <person name="Roberts A."/>
            <person name="Saif S."/>
            <person name="Shea T."/>
            <person name="Sykes S."/>
            <person name="Wortman J."/>
            <person name="Nusbaum C."/>
            <person name="Birren B."/>
        </authorList>
    </citation>
    <scope>NUCLEOTIDE SEQUENCE</scope>
    <source>
        <strain evidence="4">IND107</strain>
    </source>
</reference>
<keyword evidence="5" id="KW-1185">Reference proteome</keyword>
<feature type="compositionally biased region" description="Polar residues" evidence="2">
    <location>
        <begin position="83"/>
        <end position="92"/>
    </location>
</feature>
<comment type="caution">
    <text evidence="4">The sequence shown here is derived from an EMBL/GenBank/DDBJ whole genome shotgun (WGS) entry which is preliminary data.</text>
</comment>
<accession>A0ABR3BV06</accession>
<feature type="compositionally biased region" description="Polar residues" evidence="2">
    <location>
        <begin position="218"/>
        <end position="229"/>
    </location>
</feature>
<feature type="region of interest" description="Disordered" evidence="2">
    <location>
        <begin position="129"/>
        <end position="148"/>
    </location>
</feature>
<keyword evidence="1" id="KW-0862">Zinc</keyword>
<dbReference type="PROSITE" id="PS50114">
    <property type="entry name" value="GATA_ZN_FINGER_2"/>
    <property type="match status" value="1"/>
</dbReference>
<feature type="compositionally biased region" description="Polar residues" evidence="2">
    <location>
        <begin position="51"/>
        <end position="68"/>
    </location>
</feature>
<dbReference type="GeneID" id="91989832"/>
<evidence type="ECO:0000259" key="3">
    <source>
        <dbReference type="PROSITE" id="PS50114"/>
    </source>
</evidence>
<dbReference type="SMART" id="SM00401">
    <property type="entry name" value="ZnF_GATA"/>
    <property type="match status" value="1"/>
</dbReference>
<gene>
    <name evidence="4" type="ORF">I308_102976</name>
</gene>
<feature type="domain" description="GATA-type" evidence="3">
    <location>
        <begin position="252"/>
        <end position="296"/>
    </location>
</feature>
<dbReference type="Proteomes" id="UP000054399">
    <property type="component" value="Unassembled WGS sequence"/>
</dbReference>
<organism evidence="4 5">
    <name type="scientific">Cryptococcus tetragattii IND107</name>
    <dbReference type="NCBI Taxonomy" id="1296105"/>
    <lineage>
        <taxon>Eukaryota</taxon>
        <taxon>Fungi</taxon>
        <taxon>Dikarya</taxon>
        <taxon>Basidiomycota</taxon>
        <taxon>Agaricomycotina</taxon>
        <taxon>Tremellomycetes</taxon>
        <taxon>Tremellales</taxon>
        <taxon>Cryptococcaceae</taxon>
        <taxon>Cryptococcus</taxon>
        <taxon>Cryptococcus gattii species complex</taxon>
    </lineage>
</organism>
<feature type="region of interest" description="Disordered" evidence="2">
    <location>
        <begin position="355"/>
        <end position="374"/>
    </location>
</feature>
<dbReference type="SUPFAM" id="SSF57716">
    <property type="entry name" value="Glucocorticoid receptor-like (DNA-binding domain)"/>
    <property type="match status" value="1"/>
</dbReference>
<feature type="compositionally biased region" description="Basic and acidic residues" evidence="2">
    <location>
        <begin position="230"/>
        <end position="248"/>
    </location>
</feature>
<dbReference type="Pfam" id="PF00320">
    <property type="entry name" value="GATA"/>
    <property type="match status" value="1"/>
</dbReference>
<protein>
    <recommendedName>
        <fullName evidence="3">GATA-type domain-containing protein</fullName>
    </recommendedName>
</protein>
<keyword evidence="1" id="KW-0863">Zinc-finger</keyword>
<feature type="region of interest" description="Disordered" evidence="2">
    <location>
        <begin position="169"/>
        <end position="249"/>
    </location>
</feature>
<dbReference type="RefSeq" id="XP_066614947.1">
    <property type="nucleotide sequence ID" value="XM_066757478.1"/>
</dbReference>
<name>A0ABR3BV06_9TREE</name>